<dbReference type="Gene3D" id="2.30.30.1040">
    <property type="match status" value="1"/>
</dbReference>
<accession>F1KQK0</accession>
<dbReference type="InterPro" id="IPR057452">
    <property type="entry name" value="BRWD/PHIP_N"/>
</dbReference>
<dbReference type="PRINTS" id="PR00503">
    <property type="entry name" value="BROMODOMAIN"/>
</dbReference>
<evidence type="ECO:0000256" key="4">
    <source>
        <dbReference type="PROSITE-ProRule" id="PRU00035"/>
    </source>
</evidence>
<evidence type="ECO:0000313" key="8">
    <source>
        <dbReference type="EMBL" id="ADY40154.1"/>
    </source>
</evidence>
<dbReference type="InterPro" id="IPR036427">
    <property type="entry name" value="Bromodomain-like_sf"/>
</dbReference>
<feature type="compositionally biased region" description="Acidic residues" evidence="6">
    <location>
        <begin position="720"/>
        <end position="741"/>
    </location>
</feature>
<dbReference type="GO" id="GO:0006357">
    <property type="term" value="P:regulation of transcription by RNA polymerase II"/>
    <property type="evidence" value="ECO:0007669"/>
    <property type="project" value="TreeGrafter"/>
</dbReference>
<dbReference type="PANTHER" id="PTHR16266:SF17">
    <property type="entry name" value="BRWD3"/>
    <property type="match status" value="1"/>
</dbReference>
<protein>
    <submittedName>
        <fullName evidence="8">Bromodomain and WD repeat-containing protein 1</fullName>
    </submittedName>
</protein>
<dbReference type="SUPFAM" id="SSF47370">
    <property type="entry name" value="Bromodomain"/>
    <property type="match status" value="2"/>
</dbReference>
<dbReference type="CDD" id="cd00200">
    <property type="entry name" value="WD40"/>
    <property type="match status" value="1"/>
</dbReference>
<dbReference type="Pfam" id="PF00400">
    <property type="entry name" value="WD40"/>
    <property type="match status" value="4"/>
</dbReference>
<dbReference type="InterPro" id="IPR019775">
    <property type="entry name" value="WD40_repeat_CS"/>
</dbReference>
<feature type="compositionally biased region" description="Basic residues" evidence="6">
    <location>
        <begin position="1591"/>
        <end position="1602"/>
    </location>
</feature>
<feature type="repeat" description="WD" evidence="5">
    <location>
        <begin position="451"/>
        <end position="493"/>
    </location>
</feature>
<feature type="compositionally biased region" description="Low complexity" evidence="6">
    <location>
        <begin position="1629"/>
        <end position="1643"/>
    </location>
</feature>
<dbReference type="Gene3D" id="2.130.10.10">
    <property type="entry name" value="YVTN repeat-like/Quinoprotein amine dehydrogenase"/>
    <property type="match status" value="2"/>
</dbReference>
<dbReference type="Pfam" id="PF25313">
    <property type="entry name" value="BRWD_AD"/>
    <property type="match status" value="1"/>
</dbReference>
<dbReference type="InterPro" id="IPR052060">
    <property type="entry name" value="Bromo_WD_repeat"/>
</dbReference>
<dbReference type="Pfam" id="PF25437">
    <property type="entry name" value="BRWD1_N"/>
    <property type="match status" value="1"/>
</dbReference>
<feature type="region of interest" description="Disordered" evidence="6">
    <location>
        <begin position="1359"/>
        <end position="1483"/>
    </location>
</feature>
<keyword evidence="3 4" id="KW-0103">Bromodomain</keyword>
<dbReference type="InterPro" id="IPR057451">
    <property type="entry name" value="BRWD/PHIP_AD"/>
</dbReference>
<reference evidence="8" key="1">
    <citation type="journal article" date="2011" name="Genome Res.">
        <title>Deep small RNA sequencing from the nematode Ascaris reveals conservation, functional diversification, and novel developmental profiles.</title>
        <authorList>
            <person name="Wang J."/>
            <person name="Czech B."/>
            <person name="Crunk A."/>
            <person name="Wallace A."/>
            <person name="Mitreva M."/>
            <person name="Hannon G.J."/>
            <person name="Davis R.E."/>
        </authorList>
    </citation>
    <scope>NUCLEOTIDE SEQUENCE</scope>
</reference>
<feature type="repeat" description="WD" evidence="5">
    <location>
        <begin position="214"/>
        <end position="255"/>
    </location>
</feature>
<feature type="compositionally biased region" description="Acidic residues" evidence="6">
    <location>
        <begin position="698"/>
        <end position="710"/>
    </location>
</feature>
<feature type="repeat" description="WD" evidence="5">
    <location>
        <begin position="172"/>
        <end position="213"/>
    </location>
</feature>
<dbReference type="PROSITE" id="PS00678">
    <property type="entry name" value="WD_REPEATS_1"/>
    <property type="match status" value="1"/>
</dbReference>
<keyword evidence="1 5" id="KW-0853">WD repeat</keyword>
<feature type="repeat" description="WD" evidence="5">
    <location>
        <begin position="354"/>
        <end position="388"/>
    </location>
</feature>
<dbReference type="EMBL" id="JI164259">
    <property type="protein sequence ID" value="ADY40154.1"/>
    <property type="molecule type" value="mRNA"/>
</dbReference>
<dbReference type="InterPro" id="IPR001487">
    <property type="entry name" value="Bromodomain"/>
</dbReference>
<sequence length="1723" mass="197155">MDENRQVFDRRTHCELLLIIQRHLAQGPCQHAAEILRREIEHLNLLPRRHDFRGITYNQSIDDYERQVPANQPSLVSIIERLSALLNNLVPPVVPNLPLRIFTSRRLALDRSTVPLKDVARLRDAMCNKAYQALEGLDKPRLLIARELGRRLPRRHMLHKNSMQSLELHCRILGHLSSVFCVAFDRTGRYIVTGADDNLVKIWSATSGLLRFTLRGHSAEITDMTVSDDNTLLGTGSVDKTVRVWCLQTAASLAVFRNHTAMVTLIAFLPFVDDDVRYLVSAGRDCVVNFYRYTASNRTFEERPTSFYERTSPGSRVISSCHSPGGNLVVVGDTHHFLRIYRVAKERVEKIHDIQAHTDKVDSLVFAHSGLRFASGSHDGLAKVWRFECNEWTPVVLDAKMRDERPASSVKNAYKVTMLCWSLEDDYVVTSGSDHILRLWDSVSGQEVRQLLGHRDEAFVLTSHPIYRDYVLSAGHDGFLIVWNIYDGTILKRHQNQIDNRGNLPLFDFAISPEGTLVAAVDSHGHLSILGVGTNQRAKMMPKEQFFHTDYMSIISDPESGFMVDEEMEVAPHLLPPPNFVDADGMIYPDEIQRLVPGHGSLQPDNPELLFEPMWLKRTMVDPLPASSIEMMNARLIELRQLELEAFEKEQKRVRIVARNKDERLQSISKVTSSLRKRTKAAVTPRIVTSRVQTSLQEEADEVVSVDSSEDSTFTSAGHDDDEDDSDEEEDSVETSDDSSDSDYCIRQPRRRREEVEIGSSTTTNTRGSVQPRRGTEARRKRRAIISSEDDETTAQAAAEDSDQPGPSTSRATASRSRRQARRIASPASSPRTPISRRTPLPEGSSPGPSSSQQAASSTRRSNGTERTKQRGARSTPAVDFPTWMRLVQPLKFPYVAQLDDEVVYFRQGHELYLQSVEQQGLYPVTSRMRPLAELDAEEFCIVDEVKYSRRPFRLTTVRLTRIDENGVPTGLAFYVKYHDMENVPDFIILRHLYNESVSRRYQPGDRIETILDNHWWTGTVDKKEAHDEENYPRSNWYCLTVKWDTGEDEKMSPWDVQPLQQNRRSGLATEAEQLQFSAFPFLDYEWIGAVTGVDACCDRLLDALEQLEDEPDIRPFSAPVNLEEYPEYSWNVDYPIDLQTIEQRAKNRFYRRLRSCEQDIRYIAINASIFNERGSDIVHNSKVLVETLIRYLRRAEYNDARALFEELKASPESELLEYNRRQRLRFPFTERRQGCLNKDTNTIARPNMNSDSEPEWLTECIRMICELFNENSARHFMDRSSEILEGVYEEGCDDLPTILDKMQNRFYNSPLEIKNDVERLMQTCRSTLDNKRSPVYRDSLTFSGLFNSKMAPILAKWQRMQQRAPTPDEDADIGGRHLRRRPRNPTRNAHMYNTRSRHEAEPEEDGSSLAKSPQGRGSRLPVGYYRDLNNGTYAERRDERSNRGDRAKRRRSNTPRDDSHSRSTTPRSRCPIPTVHTTTDSELEGIPCGSISHNRAIRSTSSEDAKPLFLLDQQPGPSKVEVKIEPDVSYGSGIAEHKDMKLLKSVRVMGTDAHLSEASHEDGDEEDIKVNGCTELTTDTSSPPESSSGIHRRSARIRKRPACYGSETEEENNRSSNRKRKRARRILRNGSNMPDSPMSSDSQPIVNGQERCNKVRRGTRTNTRKRSNSMHHDDEDTLRKRLRPQRTNKTVNYCENESDEECVVYTTSVSARGRVRRHRAYS</sequence>
<feature type="domain" description="Bromo" evidence="7">
    <location>
        <begin position="1109"/>
        <end position="1179"/>
    </location>
</feature>
<keyword evidence="2" id="KW-0677">Repeat</keyword>
<feature type="compositionally biased region" description="Low complexity" evidence="6">
    <location>
        <begin position="823"/>
        <end position="858"/>
    </location>
</feature>
<feature type="compositionally biased region" description="Basic residues" evidence="6">
    <location>
        <begin position="1655"/>
        <end position="1670"/>
    </location>
</feature>
<name>F1KQK0_ASCSU</name>
<feature type="compositionally biased region" description="Basic residues" evidence="6">
    <location>
        <begin position="1617"/>
        <end position="1628"/>
    </location>
</feature>
<feature type="compositionally biased region" description="Polar residues" evidence="6">
    <location>
        <begin position="759"/>
        <end position="769"/>
    </location>
</feature>
<dbReference type="InterPro" id="IPR036322">
    <property type="entry name" value="WD40_repeat_dom_sf"/>
</dbReference>
<evidence type="ECO:0000256" key="5">
    <source>
        <dbReference type="PROSITE-ProRule" id="PRU00221"/>
    </source>
</evidence>
<feature type="repeat" description="WD" evidence="5">
    <location>
        <begin position="416"/>
        <end position="450"/>
    </location>
</feature>
<dbReference type="InterPro" id="IPR001680">
    <property type="entry name" value="WD40_rpt"/>
</dbReference>
<dbReference type="GO" id="GO:0005634">
    <property type="term" value="C:nucleus"/>
    <property type="evidence" value="ECO:0007669"/>
    <property type="project" value="TreeGrafter"/>
</dbReference>
<feature type="region of interest" description="Disordered" evidence="6">
    <location>
        <begin position="1556"/>
        <end position="1690"/>
    </location>
</feature>
<dbReference type="InterPro" id="IPR015943">
    <property type="entry name" value="WD40/YVTN_repeat-like_dom_sf"/>
</dbReference>
<evidence type="ECO:0000256" key="6">
    <source>
        <dbReference type="SAM" id="MobiDB-lite"/>
    </source>
</evidence>
<dbReference type="GO" id="GO:0007010">
    <property type="term" value="P:cytoskeleton organization"/>
    <property type="evidence" value="ECO:0007669"/>
    <property type="project" value="TreeGrafter"/>
</dbReference>
<dbReference type="SMART" id="SM00297">
    <property type="entry name" value="BROMO"/>
    <property type="match status" value="1"/>
</dbReference>
<feature type="compositionally biased region" description="Basic and acidic residues" evidence="6">
    <location>
        <begin position="1435"/>
        <end position="1446"/>
    </location>
</feature>
<evidence type="ECO:0000256" key="2">
    <source>
        <dbReference type="ARBA" id="ARBA00022737"/>
    </source>
</evidence>
<dbReference type="PANTHER" id="PTHR16266">
    <property type="entry name" value="WD REPEAT DOMAIN 9"/>
    <property type="match status" value="1"/>
</dbReference>
<proteinExistence type="evidence at transcript level"/>
<feature type="compositionally biased region" description="Low complexity" evidence="6">
    <location>
        <begin position="1575"/>
        <end position="1589"/>
    </location>
</feature>
<evidence type="ECO:0000259" key="7">
    <source>
        <dbReference type="PROSITE" id="PS50014"/>
    </source>
</evidence>
<dbReference type="Pfam" id="PF00439">
    <property type="entry name" value="Bromodomain"/>
    <property type="match status" value="1"/>
</dbReference>
<dbReference type="Gene3D" id="1.20.920.10">
    <property type="entry name" value="Bromodomain-like"/>
    <property type="match status" value="2"/>
</dbReference>
<dbReference type="PROSITE" id="PS50014">
    <property type="entry name" value="BROMODOMAIN_2"/>
    <property type="match status" value="1"/>
</dbReference>
<evidence type="ECO:0000256" key="3">
    <source>
        <dbReference type="ARBA" id="ARBA00023117"/>
    </source>
</evidence>
<dbReference type="SMART" id="SM00320">
    <property type="entry name" value="WD40"/>
    <property type="match status" value="7"/>
</dbReference>
<organism evidence="8">
    <name type="scientific">Ascaris suum</name>
    <name type="common">Pig roundworm</name>
    <name type="synonym">Ascaris lumbricoides</name>
    <dbReference type="NCBI Taxonomy" id="6253"/>
    <lineage>
        <taxon>Eukaryota</taxon>
        <taxon>Metazoa</taxon>
        <taxon>Ecdysozoa</taxon>
        <taxon>Nematoda</taxon>
        <taxon>Chromadorea</taxon>
        <taxon>Rhabditida</taxon>
        <taxon>Spirurina</taxon>
        <taxon>Ascaridomorpha</taxon>
        <taxon>Ascaridoidea</taxon>
        <taxon>Ascarididae</taxon>
        <taxon>Ascaris</taxon>
    </lineage>
</organism>
<feature type="region of interest" description="Disordered" evidence="6">
    <location>
        <begin position="693"/>
        <end position="877"/>
    </location>
</feature>
<dbReference type="SUPFAM" id="SSF50978">
    <property type="entry name" value="WD40 repeat-like"/>
    <property type="match status" value="1"/>
</dbReference>
<dbReference type="GO" id="GO:0008360">
    <property type="term" value="P:regulation of cell shape"/>
    <property type="evidence" value="ECO:0007669"/>
    <property type="project" value="TreeGrafter"/>
</dbReference>
<feature type="compositionally biased region" description="Basic and acidic residues" evidence="6">
    <location>
        <begin position="1671"/>
        <end position="1680"/>
    </location>
</feature>
<evidence type="ECO:0000256" key="1">
    <source>
        <dbReference type="ARBA" id="ARBA00022574"/>
    </source>
</evidence>
<dbReference type="PROSITE" id="PS50082">
    <property type="entry name" value="WD_REPEATS_2"/>
    <property type="match status" value="5"/>
</dbReference>
<dbReference type="PROSITE" id="PS50294">
    <property type="entry name" value="WD_REPEATS_REGION"/>
    <property type="match status" value="3"/>
</dbReference>